<dbReference type="PROSITE" id="PS00018">
    <property type="entry name" value="EF_HAND_1"/>
    <property type="match status" value="2"/>
</dbReference>
<reference evidence="5" key="3">
    <citation type="submission" date="2025-09" db="UniProtKB">
        <authorList>
            <consortium name="Ensembl"/>
        </authorList>
    </citation>
    <scope>IDENTIFICATION</scope>
</reference>
<keyword evidence="1" id="KW-0479">Metal-binding</keyword>
<dbReference type="SMART" id="SM00054">
    <property type="entry name" value="EFh"/>
    <property type="match status" value="4"/>
</dbReference>
<organism evidence="5 6">
    <name type="scientific">Gopherus evgoodei</name>
    <name type="common">Goodes thornscrub tortoise</name>
    <dbReference type="NCBI Taxonomy" id="1825980"/>
    <lineage>
        <taxon>Eukaryota</taxon>
        <taxon>Metazoa</taxon>
        <taxon>Chordata</taxon>
        <taxon>Craniata</taxon>
        <taxon>Vertebrata</taxon>
        <taxon>Euteleostomi</taxon>
        <taxon>Archelosauria</taxon>
        <taxon>Testudinata</taxon>
        <taxon>Testudines</taxon>
        <taxon>Cryptodira</taxon>
        <taxon>Durocryptodira</taxon>
        <taxon>Testudinoidea</taxon>
        <taxon>Testudinidae</taxon>
        <taxon>Gopherus</taxon>
    </lineage>
</organism>
<dbReference type="PROSITE" id="PS50222">
    <property type="entry name" value="EF_HAND_2"/>
    <property type="match status" value="4"/>
</dbReference>
<feature type="domain" description="EF-hand" evidence="4">
    <location>
        <begin position="164"/>
        <end position="199"/>
    </location>
</feature>
<evidence type="ECO:0000313" key="5">
    <source>
        <dbReference type="Ensembl" id="ENSGEVP00005025984.1"/>
    </source>
</evidence>
<dbReference type="InterPro" id="IPR018247">
    <property type="entry name" value="EF_Hand_1_Ca_BS"/>
</dbReference>
<proteinExistence type="predicted"/>
<protein>
    <recommendedName>
        <fullName evidence="4">EF-hand domain-containing protein</fullName>
    </recommendedName>
</protein>
<sequence length="261" mass="28726">TRLVGRFSLQGQPLVEALHWCPGISGHLGLGGVCAWGQVPRITCSVLLCFPESDSWLVCPHPSMANPEDQGMETHTSPIEKLRAQCLARGSAGIKGLARVFHIMDDDKSRSLDLAEFVKGLSSAGIMLGSREAQQIFSLCDKNSSGTMDFDEFLEVLRPPMSAARKQIIADAFHKLDKTGAGVVSVEDLHGVYEGRTHPKYQSGEWTEEQVFRAFLDSFDSPSDKDGKVTAEEFLNYYSGVSASIDSDDYFVAMMKRAWKL</sequence>
<dbReference type="Gene3D" id="1.10.238.10">
    <property type="entry name" value="EF-hand"/>
    <property type="match status" value="2"/>
</dbReference>
<accession>A0A8C4YIM8</accession>
<dbReference type="GO" id="GO:0005509">
    <property type="term" value="F:calcium ion binding"/>
    <property type="evidence" value="ECO:0007669"/>
    <property type="project" value="InterPro"/>
</dbReference>
<evidence type="ECO:0000313" key="6">
    <source>
        <dbReference type="Proteomes" id="UP000694390"/>
    </source>
</evidence>
<reference evidence="5" key="1">
    <citation type="submission" date="2019-06" db="EMBL/GenBank/DDBJ databases">
        <title>G10K-VGP Goodes thornscrub tortoise genome, primary haplotype.</title>
        <authorList>
            <person name="Murphy B."/>
            <person name="Edwards T."/>
            <person name="Rhie A."/>
            <person name="Koren S."/>
            <person name="Phillippy A."/>
            <person name="Fedrigo O."/>
            <person name="Haase B."/>
            <person name="Mountcastle J."/>
            <person name="Lewin H."/>
            <person name="Damas J."/>
            <person name="Howe K."/>
            <person name="Formenti G."/>
            <person name="Myers G."/>
            <person name="Durbin R."/>
            <person name="Jarvis E.D."/>
        </authorList>
    </citation>
    <scope>NUCLEOTIDE SEQUENCE [LARGE SCALE GENOMIC DNA]</scope>
</reference>
<dbReference type="GeneTree" id="ENSGT00940000156466"/>
<keyword evidence="2" id="KW-0677">Repeat</keyword>
<dbReference type="GO" id="GO:0031982">
    <property type="term" value="C:vesicle"/>
    <property type="evidence" value="ECO:0007669"/>
    <property type="project" value="TreeGrafter"/>
</dbReference>
<dbReference type="InterPro" id="IPR002048">
    <property type="entry name" value="EF_hand_dom"/>
</dbReference>
<feature type="domain" description="EF-hand" evidence="4">
    <location>
        <begin position="207"/>
        <end position="244"/>
    </location>
</feature>
<dbReference type="AlphaFoldDB" id="A0A8C4YIM8"/>
<dbReference type="PANTHER" id="PTHR34524:SF2">
    <property type="entry name" value="CALCYPHOSIN"/>
    <property type="match status" value="1"/>
</dbReference>
<keyword evidence="3" id="KW-0106">Calcium</keyword>
<evidence type="ECO:0000256" key="1">
    <source>
        <dbReference type="ARBA" id="ARBA00022723"/>
    </source>
</evidence>
<dbReference type="Pfam" id="PF13499">
    <property type="entry name" value="EF-hand_7"/>
    <property type="match status" value="1"/>
</dbReference>
<evidence type="ECO:0000259" key="4">
    <source>
        <dbReference type="PROSITE" id="PS50222"/>
    </source>
</evidence>
<evidence type="ECO:0000256" key="2">
    <source>
        <dbReference type="ARBA" id="ARBA00022737"/>
    </source>
</evidence>
<dbReference type="PANTHER" id="PTHR34524">
    <property type="entry name" value="CALCYPHOSIN"/>
    <property type="match status" value="1"/>
</dbReference>
<feature type="domain" description="EF-hand" evidence="4">
    <location>
        <begin position="92"/>
        <end position="127"/>
    </location>
</feature>
<feature type="domain" description="EF-hand" evidence="4">
    <location>
        <begin position="128"/>
        <end position="163"/>
    </location>
</feature>
<name>A0A8C4YIM8_9SAUR</name>
<evidence type="ECO:0000256" key="3">
    <source>
        <dbReference type="ARBA" id="ARBA00022837"/>
    </source>
</evidence>
<dbReference type="InterPro" id="IPR051581">
    <property type="entry name" value="Ca-bind"/>
</dbReference>
<dbReference type="CDD" id="cd00051">
    <property type="entry name" value="EFh"/>
    <property type="match status" value="1"/>
</dbReference>
<dbReference type="InterPro" id="IPR011992">
    <property type="entry name" value="EF-hand-dom_pair"/>
</dbReference>
<dbReference type="Ensembl" id="ENSGEVT00005027328.1">
    <property type="protein sequence ID" value="ENSGEVP00005025984.1"/>
    <property type="gene ID" value="ENSGEVG00005018415.1"/>
</dbReference>
<dbReference type="SUPFAM" id="SSF47473">
    <property type="entry name" value="EF-hand"/>
    <property type="match status" value="1"/>
</dbReference>
<dbReference type="OrthoDB" id="444540at2759"/>
<reference evidence="5" key="2">
    <citation type="submission" date="2025-08" db="UniProtKB">
        <authorList>
            <consortium name="Ensembl"/>
        </authorList>
    </citation>
    <scope>IDENTIFICATION</scope>
</reference>
<dbReference type="Proteomes" id="UP000694390">
    <property type="component" value="Chromosome 22"/>
</dbReference>
<keyword evidence="6" id="KW-1185">Reference proteome</keyword>
<gene>
    <name evidence="5" type="primary">CAPS</name>
</gene>